<dbReference type="OrthoDB" id="346198at2157"/>
<sequence>MRKSGLLAALVALVVVLGSVPSTAVAASGSVELDEALDDQAESDTLSFTFTAGSNATVTATESMRLDGGNVYFTFDEWERTDGGGSGGSQSWQVVDGGTYRVSYHATAESGASEGTHSATARVETQSGGYVASESLSLSVDVRSPRMGEVRTDQTTVTFTDDDAQSERVSAEISNEGRGVMKPTEVTFSGVPDGFDVGGVSLPNRVAGDSTDGMNFDVTVDSSVDEGTYEFSATLTDNLGHSDQFPVSVTVRKPAVAEAATNTVDVGDILVGQSSTRTFTVREAAGFSGLDGVSGEIVGVEADGRLSLSGLAYVETGPGGEDTAEMTVLAGDGADQHETLSWDVKLTADDRGSPTKTFDVEARVIYPAKLGEVTAPDTEILFDRPKSEVASHTETSTVEFSNTGDLRMDVESVTATTDTELVDVSVSDEPSSVAGLGTGSATLEYSAAPDAPEGTYEVTVTVRTASAGEKTVTRAVSVDHGVELDVERNDVEFGETVVTKERTESLRVSELLEYERVDDVTLEKVSGPDRWLTVAERPPNAFEPGERAPLVFALQFDTQAELYRSYNWTFVLSGSGVESERITVRATTKPYSFDRITEPLREQSSESGWRGTVAGEMSTSLDRIESRLQSGESVPSDDLSAGLAAGRGTQLFIESAAAAGDAQSAGNYSAAQTAIVRAAAAHRSMRAYVDDLTAPEVSRPAEDAVTAGDERLGELVAEQERHYRETLAAEDATTIERARAKRSLGTLAAASGESERAEQLRTEADAAFDTYLEQVRNASATRRDARDVRAAVEANATFVLFDYGVVLNPARFDAVTDRTDRALSHYERARTEFTAAGATEEASRTRAEQAAARQSLRVTEYTLYGSLALYGLVALGLLVTVARRLYAYVQDARTASSGDFLVASSPADA</sequence>
<keyword evidence="1" id="KW-1133">Transmembrane helix</keyword>
<proteinExistence type="predicted"/>
<keyword evidence="1" id="KW-0472">Membrane</keyword>
<evidence type="ECO:0000313" key="3">
    <source>
        <dbReference type="Proteomes" id="UP000198531"/>
    </source>
</evidence>
<gene>
    <name evidence="2" type="ORF">SAMN04487947_1644</name>
</gene>
<dbReference type="EMBL" id="FOYT01000001">
    <property type="protein sequence ID" value="SFR45599.1"/>
    <property type="molecule type" value="Genomic_DNA"/>
</dbReference>
<name>A0A1I6GU24_9EURY</name>
<dbReference type="AlphaFoldDB" id="A0A1I6GU24"/>
<reference evidence="3" key="1">
    <citation type="submission" date="2016-10" db="EMBL/GenBank/DDBJ databases">
        <authorList>
            <person name="Varghese N."/>
            <person name="Submissions S."/>
        </authorList>
    </citation>
    <scope>NUCLEOTIDE SEQUENCE [LARGE SCALE GENOMIC DNA]</scope>
    <source>
        <strain evidence="3">CGMCC 1.7736</strain>
    </source>
</reference>
<dbReference type="RefSeq" id="WP_089806294.1">
    <property type="nucleotide sequence ID" value="NZ_FOYT01000001.1"/>
</dbReference>
<keyword evidence="1" id="KW-0812">Transmembrane</keyword>
<evidence type="ECO:0000313" key="2">
    <source>
        <dbReference type="EMBL" id="SFR45599.1"/>
    </source>
</evidence>
<keyword evidence="3" id="KW-1185">Reference proteome</keyword>
<organism evidence="2 3">
    <name type="scientific">Halogeometricum rufum</name>
    <dbReference type="NCBI Taxonomy" id="553469"/>
    <lineage>
        <taxon>Archaea</taxon>
        <taxon>Methanobacteriati</taxon>
        <taxon>Methanobacteriota</taxon>
        <taxon>Stenosarchaea group</taxon>
        <taxon>Halobacteria</taxon>
        <taxon>Halobacteriales</taxon>
        <taxon>Haloferacaceae</taxon>
        <taxon>Halogeometricum</taxon>
    </lineage>
</organism>
<feature type="transmembrane region" description="Helical" evidence="1">
    <location>
        <begin position="861"/>
        <end position="882"/>
    </location>
</feature>
<protein>
    <submittedName>
        <fullName evidence="2">Uncharacterized protein</fullName>
    </submittedName>
</protein>
<dbReference type="STRING" id="553469.SAMN04487947_1644"/>
<evidence type="ECO:0000256" key="1">
    <source>
        <dbReference type="SAM" id="Phobius"/>
    </source>
</evidence>
<accession>A0A1I6GU24</accession>
<dbReference type="Proteomes" id="UP000198531">
    <property type="component" value="Unassembled WGS sequence"/>
</dbReference>